<comment type="caution">
    <text evidence="2">The sequence shown here is derived from an EMBL/GenBank/DDBJ whole genome shotgun (WGS) entry which is preliminary data.</text>
</comment>
<keyword evidence="1" id="KW-0812">Transmembrane</keyword>
<sequence>MRLKHIIRIAEGGERDVITGLEPSKAESVCFGDWICVSWVMEGGKLFMASVLVMVDMGVVVLLVIETRWVVEAARRLETISILATVSAKLAMAASSRGPMA</sequence>
<dbReference type="Proteomes" id="UP000245207">
    <property type="component" value="Unassembled WGS sequence"/>
</dbReference>
<proteinExistence type="predicted"/>
<dbReference type="EMBL" id="PKPP01000525">
    <property type="protein sequence ID" value="PWA91716.1"/>
    <property type="molecule type" value="Genomic_DNA"/>
</dbReference>
<organism evidence="2 3">
    <name type="scientific">Artemisia annua</name>
    <name type="common">Sweet wormwood</name>
    <dbReference type="NCBI Taxonomy" id="35608"/>
    <lineage>
        <taxon>Eukaryota</taxon>
        <taxon>Viridiplantae</taxon>
        <taxon>Streptophyta</taxon>
        <taxon>Embryophyta</taxon>
        <taxon>Tracheophyta</taxon>
        <taxon>Spermatophyta</taxon>
        <taxon>Magnoliopsida</taxon>
        <taxon>eudicotyledons</taxon>
        <taxon>Gunneridae</taxon>
        <taxon>Pentapetalae</taxon>
        <taxon>asterids</taxon>
        <taxon>campanulids</taxon>
        <taxon>Asterales</taxon>
        <taxon>Asteraceae</taxon>
        <taxon>Asteroideae</taxon>
        <taxon>Anthemideae</taxon>
        <taxon>Artemisiinae</taxon>
        <taxon>Artemisia</taxon>
    </lineage>
</organism>
<feature type="transmembrane region" description="Helical" evidence="1">
    <location>
        <begin position="46"/>
        <end position="65"/>
    </location>
</feature>
<protein>
    <submittedName>
        <fullName evidence="2">Uncharacterized protein</fullName>
    </submittedName>
</protein>
<name>A0A2U1Q142_ARTAN</name>
<dbReference type="AlphaFoldDB" id="A0A2U1Q142"/>
<evidence type="ECO:0000313" key="3">
    <source>
        <dbReference type="Proteomes" id="UP000245207"/>
    </source>
</evidence>
<keyword evidence="1" id="KW-0472">Membrane</keyword>
<evidence type="ECO:0000256" key="1">
    <source>
        <dbReference type="SAM" id="Phobius"/>
    </source>
</evidence>
<keyword evidence="1" id="KW-1133">Transmembrane helix</keyword>
<accession>A0A2U1Q142</accession>
<gene>
    <name evidence="2" type="ORF">CTI12_AA088660</name>
</gene>
<keyword evidence="3" id="KW-1185">Reference proteome</keyword>
<evidence type="ECO:0000313" key="2">
    <source>
        <dbReference type="EMBL" id="PWA91716.1"/>
    </source>
</evidence>
<reference evidence="2 3" key="1">
    <citation type="journal article" date="2018" name="Mol. Plant">
        <title>The genome of Artemisia annua provides insight into the evolution of Asteraceae family and artemisinin biosynthesis.</title>
        <authorList>
            <person name="Shen Q."/>
            <person name="Zhang L."/>
            <person name="Liao Z."/>
            <person name="Wang S."/>
            <person name="Yan T."/>
            <person name="Shi P."/>
            <person name="Liu M."/>
            <person name="Fu X."/>
            <person name="Pan Q."/>
            <person name="Wang Y."/>
            <person name="Lv Z."/>
            <person name="Lu X."/>
            <person name="Zhang F."/>
            <person name="Jiang W."/>
            <person name="Ma Y."/>
            <person name="Chen M."/>
            <person name="Hao X."/>
            <person name="Li L."/>
            <person name="Tang Y."/>
            <person name="Lv G."/>
            <person name="Zhou Y."/>
            <person name="Sun X."/>
            <person name="Brodelius P.E."/>
            <person name="Rose J.K.C."/>
            <person name="Tang K."/>
        </authorList>
    </citation>
    <scope>NUCLEOTIDE SEQUENCE [LARGE SCALE GENOMIC DNA]</scope>
    <source>
        <strain evidence="3">cv. Huhao1</strain>
        <tissue evidence="2">Leaf</tissue>
    </source>
</reference>